<evidence type="ECO:0000313" key="3">
    <source>
        <dbReference type="Proteomes" id="UP000533269"/>
    </source>
</evidence>
<dbReference type="InterPro" id="IPR036610">
    <property type="entry name" value="PEBP-like_sf"/>
</dbReference>
<dbReference type="SUPFAM" id="SSF49777">
    <property type="entry name" value="PEBP-like"/>
    <property type="match status" value="1"/>
</dbReference>
<dbReference type="EMBL" id="JACHVY010000001">
    <property type="protein sequence ID" value="MBB2899687.1"/>
    <property type="molecule type" value="Genomic_DNA"/>
</dbReference>
<evidence type="ECO:0008006" key="4">
    <source>
        <dbReference type="Google" id="ProtNLM"/>
    </source>
</evidence>
<dbReference type="Gene3D" id="3.90.280.10">
    <property type="entry name" value="PEBP-like"/>
    <property type="match status" value="1"/>
</dbReference>
<dbReference type="InterPro" id="IPR008914">
    <property type="entry name" value="PEBP"/>
</dbReference>
<dbReference type="Proteomes" id="UP000533269">
    <property type="component" value="Unassembled WGS sequence"/>
</dbReference>
<sequence>MNLERPVAPEPYSLLPTVPGFALRSTDVSAGEQMDEQHAGGNVSPQLSWDGFPDGTKSFLVNCFDPDAPTPAGFWHWTVVDVPVTVTSLPTGAGSQPAPEGATVLRNDLGTADFTGAAPPPGDHPHRYVFAVHALDVESLGLPTTATPTVAAFASLGHVLARATLAPVYSR</sequence>
<comment type="caution">
    <text evidence="2">The sequence shown here is derived from an EMBL/GenBank/DDBJ whole genome shotgun (WGS) entry which is preliminary data.</text>
</comment>
<dbReference type="AlphaFoldDB" id="A0A7W4XVT1"/>
<name>A0A7W4XVT1_KINRA</name>
<dbReference type="PANTHER" id="PTHR30289:SF1">
    <property type="entry name" value="PEBP (PHOSPHATIDYLETHANOLAMINE-BINDING PROTEIN) FAMILY PROTEIN"/>
    <property type="match status" value="1"/>
</dbReference>
<dbReference type="RefSeq" id="WP_183390258.1">
    <property type="nucleotide sequence ID" value="NZ_JACHVY010000001.1"/>
</dbReference>
<reference evidence="2 3" key="1">
    <citation type="submission" date="2020-08" db="EMBL/GenBank/DDBJ databases">
        <title>The Agave Microbiome: Exploring the role of microbial communities in plant adaptations to desert environments.</title>
        <authorList>
            <person name="Partida-Martinez L.P."/>
        </authorList>
    </citation>
    <scope>NUCLEOTIDE SEQUENCE [LARGE SCALE GENOMIC DNA]</scope>
    <source>
        <strain evidence="2 3">AS2.23</strain>
    </source>
</reference>
<gene>
    <name evidence="2" type="ORF">FHR75_000475</name>
</gene>
<comment type="similarity">
    <text evidence="1">Belongs to the UPF0098 family.</text>
</comment>
<protein>
    <recommendedName>
        <fullName evidence="4">PEBP family protein</fullName>
    </recommendedName>
</protein>
<organism evidence="2 3">
    <name type="scientific">Kineococcus radiotolerans</name>
    <dbReference type="NCBI Taxonomy" id="131568"/>
    <lineage>
        <taxon>Bacteria</taxon>
        <taxon>Bacillati</taxon>
        <taxon>Actinomycetota</taxon>
        <taxon>Actinomycetes</taxon>
        <taxon>Kineosporiales</taxon>
        <taxon>Kineosporiaceae</taxon>
        <taxon>Kineococcus</taxon>
    </lineage>
</organism>
<accession>A0A7W4XVT1</accession>
<dbReference type="NCBIfam" id="TIGR00481">
    <property type="entry name" value="YbhB/YbcL family Raf kinase inhibitor-like protein"/>
    <property type="match status" value="1"/>
</dbReference>
<dbReference type="PANTHER" id="PTHR30289">
    <property type="entry name" value="UNCHARACTERIZED PROTEIN YBCL-RELATED"/>
    <property type="match status" value="1"/>
</dbReference>
<proteinExistence type="inferred from homology"/>
<evidence type="ECO:0000256" key="1">
    <source>
        <dbReference type="ARBA" id="ARBA00007120"/>
    </source>
</evidence>
<reference evidence="2 3" key="2">
    <citation type="submission" date="2020-08" db="EMBL/GenBank/DDBJ databases">
        <authorList>
            <person name="Partida-Martinez L."/>
            <person name="Huntemann M."/>
            <person name="Clum A."/>
            <person name="Wang J."/>
            <person name="Palaniappan K."/>
            <person name="Ritter S."/>
            <person name="Chen I.-M."/>
            <person name="Stamatis D."/>
            <person name="Reddy T."/>
            <person name="O'Malley R."/>
            <person name="Daum C."/>
            <person name="Shapiro N."/>
            <person name="Ivanova N."/>
            <person name="Kyrpides N."/>
            <person name="Woyke T."/>
        </authorList>
    </citation>
    <scope>NUCLEOTIDE SEQUENCE [LARGE SCALE GENOMIC DNA]</scope>
    <source>
        <strain evidence="2 3">AS2.23</strain>
    </source>
</reference>
<dbReference type="InterPro" id="IPR005247">
    <property type="entry name" value="YbhB_YbcL/LppC-like"/>
</dbReference>
<dbReference type="CDD" id="cd00865">
    <property type="entry name" value="PEBP_bact_arch"/>
    <property type="match status" value="1"/>
</dbReference>
<evidence type="ECO:0000313" key="2">
    <source>
        <dbReference type="EMBL" id="MBB2899687.1"/>
    </source>
</evidence>
<dbReference type="Pfam" id="PF01161">
    <property type="entry name" value="PBP"/>
    <property type="match status" value="1"/>
</dbReference>